<evidence type="ECO:0000256" key="2">
    <source>
        <dbReference type="ARBA" id="ARBA00022450"/>
    </source>
</evidence>
<dbReference type="InterPro" id="IPR020845">
    <property type="entry name" value="AMP-binding_CS"/>
</dbReference>
<dbReference type="InterPro" id="IPR010071">
    <property type="entry name" value="AA_adenyl_dom"/>
</dbReference>
<dbReference type="Pfam" id="PF13193">
    <property type="entry name" value="AMP-binding_C"/>
    <property type="match status" value="1"/>
</dbReference>
<dbReference type="PROSITE" id="PS50075">
    <property type="entry name" value="CARRIER"/>
    <property type="match status" value="1"/>
</dbReference>
<protein>
    <submittedName>
        <fullName evidence="6">Amino acid adenylation domain-containing protein</fullName>
    </submittedName>
</protein>
<organism evidence="6 7">
    <name type="scientific">Kibdelosporangium philippinense</name>
    <dbReference type="NCBI Taxonomy" id="211113"/>
    <lineage>
        <taxon>Bacteria</taxon>
        <taxon>Bacillati</taxon>
        <taxon>Actinomycetota</taxon>
        <taxon>Actinomycetes</taxon>
        <taxon>Pseudonocardiales</taxon>
        <taxon>Pseudonocardiaceae</taxon>
        <taxon>Kibdelosporangium</taxon>
    </lineage>
</organism>
<proteinExistence type="predicted"/>
<dbReference type="EMBL" id="JAJVCN010000001">
    <property type="protein sequence ID" value="MCE7004698.1"/>
    <property type="molecule type" value="Genomic_DNA"/>
</dbReference>
<dbReference type="Gene3D" id="1.10.1200.10">
    <property type="entry name" value="ACP-like"/>
    <property type="match status" value="1"/>
</dbReference>
<accession>A0ABS8ZDW9</accession>
<dbReference type="CDD" id="cd05930">
    <property type="entry name" value="A_NRPS"/>
    <property type="match status" value="1"/>
</dbReference>
<evidence type="ECO:0000313" key="6">
    <source>
        <dbReference type="EMBL" id="MCE7004698.1"/>
    </source>
</evidence>
<feature type="domain" description="Carrier" evidence="5">
    <location>
        <begin position="996"/>
        <end position="1070"/>
    </location>
</feature>
<keyword evidence="7" id="KW-1185">Reference proteome</keyword>
<dbReference type="Gene3D" id="3.40.50.980">
    <property type="match status" value="2"/>
</dbReference>
<sequence length="1113" mass="122218">MTDDQVEIDGYRAEPARARAGHPLSLQQQEVWFLHRVAPDSIAHQAQTTIHVAGAFDLDLLDRVITEISRRHEILRTTYSEIDGRPRQVVHPPQPIRARRLDISDVREGQRELLDEIVARELRRPTRITHLPLIDWTAVRLSGDEHELILVKSHLLHDGWSFALLMREFKTLYNAFAEGVEPPLAELPIQYRDFACRQRSALATAPMLAQLAYWQNQLGDLPSPIELPLDYPRPATQSFRAETLRVELPPGLPAALRSFCHAHRVTLSSVMLGAFYALLSRYTGQRDICVGSSFAARQAPGTEDLIGVVANTVPLRCDVDPTLGFEDLVEKVHSVVLDATANELLPFLELVRVVNPTRQPGRHPLTDVLFSVDDSPIPDVELVGATGTIFEHGNGAAKTDLNVVVIPGAERAERQGADAGHIDGRVTMRWEYAADLFDRATVRRMADSYLRLLADAIARPKAPLFGLALLSPRDRDMVLTDWNPERHPPAGDSPLVHHAVRAQARSTPDAPAIRDGAREVSYAELIQQADSLAGILRARGVLPRTVVGVCLPRGADLVIAELAVLCVGAAYFPLDPENPPARLADQYAAAGAVLIVTDSVTAERVPGDLAQLSMDRLPDAADVVDAGPPNTTHDDLAYLIATSGSTGRPKIVMVDQRSLANAVTWRCRRCDLRQTDRIAQVASPGFDTSVMDIWPTLVSGATLYVPDQDTRLDPERLRSWLVTEGITVTELPTALAERVLKLTWPAAFALRELITGGDRLRVRPAAGLPFRVLNEYGPTETTATATAGHIEPAGTVHGPPDIGRPITGVSAYILDAWRQLVPPGATGELWIGGVGVARGYHGSPGMTADRFVPDPFSEVPGSRMYRTGDLVRHLPDGRIAFLGRRDRQVKLRGYRIEPAEIVEALRAHPAVADAVVLATTDEDGKGEKRLVAYIEAEDQPALRQQLREHLADRLPRYMIPTDFVVLDSLPLNRNGKVDERALPAPGPPEPDPGFRAPRTGTQQWLADTWCSVLRLERVGLDDNFFDIGGHSLLLAEVQRELAGRGHEVSVVTLFEYTTIHQLARYLDDRDVIDGKDADESGRAARRDAGRARLSRRRAALRSAGLTNAAEEGA</sequence>
<dbReference type="InterPro" id="IPR020806">
    <property type="entry name" value="PKS_PP-bd"/>
</dbReference>
<keyword evidence="2" id="KW-0596">Phosphopantetheine</keyword>
<dbReference type="InterPro" id="IPR036736">
    <property type="entry name" value="ACP-like_sf"/>
</dbReference>
<dbReference type="SUPFAM" id="SSF52777">
    <property type="entry name" value="CoA-dependent acyltransferases"/>
    <property type="match status" value="2"/>
</dbReference>
<dbReference type="Pfam" id="PF00668">
    <property type="entry name" value="Condensation"/>
    <property type="match status" value="1"/>
</dbReference>
<dbReference type="Pfam" id="PF00550">
    <property type="entry name" value="PP-binding"/>
    <property type="match status" value="1"/>
</dbReference>
<dbReference type="SUPFAM" id="SSF56801">
    <property type="entry name" value="Acetyl-CoA synthetase-like"/>
    <property type="match status" value="1"/>
</dbReference>
<dbReference type="Gene3D" id="3.30.559.30">
    <property type="entry name" value="Nonribosomal peptide synthetase, condensation domain"/>
    <property type="match status" value="1"/>
</dbReference>
<dbReference type="Proteomes" id="UP001521150">
    <property type="component" value="Unassembled WGS sequence"/>
</dbReference>
<dbReference type="InterPro" id="IPR000873">
    <property type="entry name" value="AMP-dep_synth/lig_dom"/>
</dbReference>
<reference evidence="6 7" key="1">
    <citation type="submission" date="2021-12" db="EMBL/GenBank/DDBJ databases">
        <title>Genome sequence of Kibdelosporangium philippinense ATCC 49844.</title>
        <authorList>
            <person name="Fedorov E.A."/>
            <person name="Omeragic M."/>
            <person name="Shalygina K.F."/>
            <person name="Maclea K.S."/>
        </authorList>
    </citation>
    <scope>NUCLEOTIDE SEQUENCE [LARGE SCALE GENOMIC DNA]</scope>
    <source>
        <strain evidence="6 7">ATCC 49844</strain>
    </source>
</reference>
<dbReference type="Pfam" id="PF00501">
    <property type="entry name" value="AMP-binding"/>
    <property type="match status" value="1"/>
</dbReference>
<dbReference type="Gene3D" id="2.30.38.10">
    <property type="entry name" value="Luciferase, Domain 3"/>
    <property type="match status" value="1"/>
</dbReference>
<dbReference type="SMART" id="SM00823">
    <property type="entry name" value="PKS_PP"/>
    <property type="match status" value="1"/>
</dbReference>
<dbReference type="CDD" id="cd19531">
    <property type="entry name" value="LCL_NRPS-like"/>
    <property type="match status" value="1"/>
</dbReference>
<dbReference type="InterPro" id="IPR001242">
    <property type="entry name" value="Condensation_dom"/>
</dbReference>
<dbReference type="InterPro" id="IPR023213">
    <property type="entry name" value="CAT-like_dom_sf"/>
</dbReference>
<dbReference type="InterPro" id="IPR025110">
    <property type="entry name" value="AMP-bd_C"/>
</dbReference>
<gene>
    <name evidence="6" type="ORF">LWC34_17980</name>
</gene>
<keyword evidence="3" id="KW-0597">Phosphoprotein</keyword>
<comment type="cofactor">
    <cofactor evidence="1">
        <name>pantetheine 4'-phosphate</name>
        <dbReference type="ChEBI" id="CHEBI:47942"/>
    </cofactor>
</comment>
<dbReference type="NCBIfam" id="TIGR01733">
    <property type="entry name" value="AA-adenyl-dom"/>
    <property type="match status" value="1"/>
</dbReference>
<dbReference type="PANTHER" id="PTHR45527">
    <property type="entry name" value="NONRIBOSOMAL PEPTIDE SYNTHETASE"/>
    <property type="match status" value="1"/>
</dbReference>
<evidence type="ECO:0000256" key="4">
    <source>
        <dbReference type="SAM" id="MobiDB-lite"/>
    </source>
</evidence>
<evidence type="ECO:0000313" key="7">
    <source>
        <dbReference type="Proteomes" id="UP001521150"/>
    </source>
</evidence>
<dbReference type="PROSITE" id="PS00455">
    <property type="entry name" value="AMP_BINDING"/>
    <property type="match status" value="1"/>
</dbReference>
<evidence type="ECO:0000256" key="3">
    <source>
        <dbReference type="ARBA" id="ARBA00022553"/>
    </source>
</evidence>
<feature type="region of interest" description="Disordered" evidence="4">
    <location>
        <begin position="976"/>
        <end position="995"/>
    </location>
</feature>
<dbReference type="Gene3D" id="3.30.559.10">
    <property type="entry name" value="Chloramphenicol acetyltransferase-like domain"/>
    <property type="match status" value="1"/>
</dbReference>
<evidence type="ECO:0000256" key="1">
    <source>
        <dbReference type="ARBA" id="ARBA00001957"/>
    </source>
</evidence>
<comment type="caution">
    <text evidence="6">The sequence shown here is derived from an EMBL/GenBank/DDBJ whole genome shotgun (WGS) entry which is preliminary data.</text>
</comment>
<dbReference type="SUPFAM" id="SSF47336">
    <property type="entry name" value="ACP-like"/>
    <property type="match status" value="1"/>
</dbReference>
<dbReference type="RefSeq" id="WP_233726184.1">
    <property type="nucleotide sequence ID" value="NZ_JAJVCN010000001.1"/>
</dbReference>
<evidence type="ECO:0000259" key="5">
    <source>
        <dbReference type="PROSITE" id="PS50075"/>
    </source>
</evidence>
<name>A0ABS8ZDW9_9PSEU</name>
<dbReference type="PANTHER" id="PTHR45527:SF1">
    <property type="entry name" value="FATTY ACID SYNTHASE"/>
    <property type="match status" value="1"/>
</dbReference>
<dbReference type="Gene3D" id="3.30.300.30">
    <property type="match status" value="1"/>
</dbReference>
<dbReference type="InterPro" id="IPR009081">
    <property type="entry name" value="PP-bd_ACP"/>
</dbReference>
<dbReference type="InterPro" id="IPR045851">
    <property type="entry name" value="AMP-bd_C_sf"/>
</dbReference>